<evidence type="ECO:0000256" key="1">
    <source>
        <dbReference type="SAM" id="MobiDB-lite"/>
    </source>
</evidence>
<dbReference type="VEuPathDB" id="FungiDB:Z520_10344"/>
<evidence type="ECO:0000313" key="2">
    <source>
        <dbReference type="EMBL" id="KIX94007.1"/>
    </source>
</evidence>
<dbReference type="GeneID" id="27716090"/>
<feature type="region of interest" description="Disordered" evidence="1">
    <location>
        <begin position="208"/>
        <end position="240"/>
    </location>
</feature>
<sequence length="262" mass="29646">MIPWAAFSTSAQEPDWRVELNAENIYYYVEHGPTQYKRTMDSPMLGLAHERQFAISQLGTKSVGFEQQHIALMQQALQQLNTHFTTHSTHEPCHPTSPHSEDLTDCRQPVDSYSPLPPLDISDEPCFEPLTPSPVTELERCSRSPLNLQELMNPVPLTPASLKRKSSDDLLPSILADDEAGQGADVEEDSLLPRHSLIYPRASHILSKGEATRTRRGVRMRRGRSIQRHHSMQNSHETERFEKEGQLLLNLAQSPRSMGYST</sequence>
<dbReference type="AlphaFoldDB" id="A0A0D2JL65"/>
<dbReference type="Proteomes" id="UP000053411">
    <property type="component" value="Unassembled WGS sequence"/>
</dbReference>
<proteinExistence type="predicted"/>
<organism evidence="2 3">
    <name type="scientific">Fonsecaea multimorphosa CBS 102226</name>
    <dbReference type="NCBI Taxonomy" id="1442371"/>
    <lineage>
        <taxon>Eukaryota</taxon>
        <taxon>Fungi</taxon>
        <taxon>Dikarya</taxon>
        <taxon>Ascomycota</taxon>
        <taxon>Pezizomycotina</taxon>
        <taxon>Eurotiomycetes</taxon>
        <taxon>Chaetothyriomycetidae</taxon>
        <taxon>Chaetothyriales</taxon>
        <taxon>Herpotrichiellaceae</taxon>
        <taxon>Fonsecaea</taxon>
    </lineage>
</organism>
<dbReference type="RefSeq" id="XP_016628130.1">
    <property type="nucleotide sequence ID" value="XM_016780837.1"/>
</dbReference>
<feature type="region of interest" description="Disordered" evidence="1">
    <location>
        <begin position="86"/>
        <end position="105"/>
    </location>
</feature>
<dbReference type="OrthoDB" id="4117972at2759"/>
<keyword evidence="3" id="KW-1185">Reference proteome</keyword>
<accession>A0A0D2JL65</accession>
<dbReference type="EMBL" id="KN848090">
    <property type="protein sequence ID" value="KIX94007.1"/>
    <property type="molecule type" value="Genomic_DNA"/>
</dbReference>
<feature type="compositionally biased region" description="Basic and acidic residues" evidence="1">
    <location>
        <begin position="88"/>
        <end position="105"/>
    </location>
</feature>
<evidence type="ECO:0000313" key="3">
    <source>
        <dbReference type="Proteomes" id="UP000053411"/>
    </source>
</evidence>
<reference evidence="2 3" key="1">
    <citation type="submission" date="2015-01" db="EMBL/GenBank/DDBJ databases">
        <title>The Genome Sequence of Fonsecaea multimorphosa CBS 102226.</title>
        <authorList>
            <consortium name="The Broad Institute Genomics Platform"/>
            <person name="Cuomo C."/>
            <person name="de Hoog S."/>
            <person name="Gorbushina A."/>
            <person name="Stielow B."/>
            <person name="Teixiera M."/>
            <person name="Abouelleil A."/>
            <person name="Chapman S.B."/>
            <person name="Priest M."/>
            <person name="Young S.K."/>
            <person name="Wortman J."/>
            <person name="Nusbaum C."/>
            <person name="Birren B."/>
        </authorList>
    </citation>
    <scope>NUCLEOTIDE SEQUENCE [LARGE SCALE GENOMIC DNA]</scope>
    <source>
        <strain evidence="2 3">CBS 102226</strain>
    </source>
</reference>
<name>A0A0D2JL65_9EURO</name>
<gene>
    <name evidence="2" type="ORF">Z520_10344</name>
</gene>
<protein>
    <submittedName>
        <fullName evidence="2">Uncharacterized protein</fullName>
    </submittedName>
</protein>
<feature type="compositionally biased region" description="Basic residues" evidence="1">
    <location>
        <begin position="214"/>
        <end position="231"/>
    </location>
</feature>